<evidence type="ECO:0000256" key="1">
    <source>
        <dbReference type="SAM" id="MobiDB-lite"/>
    </source>
</evidence>
<feature type="region of interest" description="Disordered" evidence="1">
    <location>
        <begin position="47"/>
        <end position="93"/>
    </location>
</feature>
<name>A0A6N2ARJ7_SOLCI</name>
<protein>
    <submittedName>
        <fullName evidence="2">Uncharacterized protein</fullName>
    </submittedName>
</protein>
<accession>A0A6N2ARJ7</accession>
<dbReference type="AlphaFoldDB" id="A0A6N2ARJ7"/>
<gene>
    <name evidence="2" type="ORF">EJD97_023925</name>
</gene>
<dbReference type="EMBL" id="RXGB01007949">
    <property type="protein sequence ID" value="TMW85016.1"/>
    <property type="molecule type" value="Genomic_DNA"/>
</dbReference>
<evidence type="ECO:0000313" key="2">
    <source>
        <dbReference type="EMBL" id="TMW85016.1"/>
    </source>
</evidence>
<proteinExistence type="predicted"/>
<organism evidence="2">
    <name type="scientific">Solanum chilense</name>
    <name type="common">Tomato</name>
    <name type="synonym">Lycopersicon chilense</name>
    <dbReference type="NCBI Taxonomy" id="4083"/>
    <lineage>
        <taxon>Eukaryota</taxon>
        <taxon>Viridiplantae</taxon>
        <taxon>Streptophyta</taxon>
        <taxon>Embryophyta</taxon>
        <taxon>Tracheophyta</taxon>
        <taxon>Spermatophyta</taxon>
        <taxon>Magnoliopsida</taxon>
        <taxon>eudicotyledons</taxon>
        <taxon>Gunneridae</taxon>
        <taxon>Pentapetalae</taxon>
        <taxon>asterids</taxon>
        <taxon>lamiids</taxon>
        <taxon>Solanales</taxon>
        <taxon>Solanaceae</taxon>
        <taxon>Solanoideae</taxon>
        <taxon>Solaneae</taxon>
        <taxon>Solanum</taxon>
        <taxon>Solanum subgen. Lycopersicon</taxon>
    </lineage>
</organism>
<comment type="caution">
    <text evidence="2">The sequence shown here is derived from an EMBL/GenBank/DDBJ whole genome shotgun (WGS) entry which is preliminary data.</text>
</comment>
<sequence length="263" mass="29909">MGDNNEEIDMNDVVVARPAAADKNELIMQLMRQIAEMSVEMQRMQDLPNPISSFNPPRDGRPPLHFPPPSTEQVQNLLSNPAQNPPTIDSTTPIHRHATASCQAPHHPHNTNQILQLTQNKNTNNAQTFPHLQNQNIDPQNCPQNYQATQNTQNPSIVPPLLQKTTFQIPTSNEPYVDCSELDHCKEQERQWRSKEEAVKLNMKEEIRKAMKELHYIFEVDGLRYKDLCIHPNLDLPEGFKVPKGVANNLVIALLSLVSKERV</sequence>
<reference evidence="2" key="1">
    <citation type="submission" date="2019-05" db="EMBL/GenBank/DDBJ databases">
        <title>The de novo reference genome and transcriptome assemblies of the wild tomato species Solanum chilense.</title>
        <authorList>
            <person name="Stam R."/>
            <person name="Nosenko T."/>
            <person name="Hoerger A.C."/>
            <person name="Stephan W."/>
            <person name="Seidel M.A."/>
            <person name="Kuhn J.M.M."/>
            <person name="Haberer G."/>
            <person name="Tellier A."/>
        </authorList>
    </citation>
    <scope>NUCLEOTIDE SEQUENCE</scope>
    <source>
        <tissue evidence="2">Mature leaves</tissue>
    </source>
</reference>
<feature type="compositionally biased region" description="Polar residues" evidence="1">
    <location>
        <begin position="71"/>
        <end position="93"/>
    </location>
</feature>